<dbReference type="STRING" id="380244.SAMN05216298_2413"/>
<protein>
    <recommendedName>
        <fullName evidence="4">Lipoprotein</fullName>
    </recommendedName>
</protein>
<dbReference type="AlphaFoldDB" id="A0A1G9GT97"/>
<evidence type="ECO:0000313" key="2">
    <source>
        <dbReference type="EMBL" id="SDL03901.1"/>
    </source>
</evidence>
<dbReference type="RefSeq" id="WP_091048521.1">
    <property type="nucleotide sequence ID" value="NZ_FNGF01000003.1"/>
</dbReference>
<keyword evidence="1" id="KW-0732">Signal</keyword>
<sequence length="236" mass="24349">MKRIAKTCTAVGAAALFLAGCNAAEEPSGGDATDGGGGDDPVYAAMSAWDACEVLDGLAPVTDEMGIVGWGSSTAEGGEPGSSAIGNTFDPDALGCNGLFNLGDYEGYTMSGEAQFKIVPAESAEAAATAYESRVAAAESDSAEGQDAVSEAFAGPWDQGTVVSWIGDADQPYTEVVGQDGQWVFHIQLYHSNDYGLRGGGDPALAFTEESLRQWLVDTYLPQVNQAVNDRIAEAG</sequence>
<evidence type="ECO:0008006" key="4">
    <source>
        <dbReference type="Google" id="ProtNLM"/>
    </source>
</evidence>
<organism evidence="2 3">
    <name type="scientific">Glycomyces sambucus</name>
    <dbReference type="NCBI Taxonomy" id="380244"/>
    <lineage>
        <taxon>Bacteria</taxon>
        <taxon>Bacillati</taxon>
        <taxon>Actinomycetota</taxon>
        <taxon>Actinomycetes</taxon>
        <taxon>Glycomycetales</taxon>
        <taxon>Glycomycetaceae</taxon>
        <taxon>Glycomyces</taxon>
    </lineage>
</organism>
<dbReference type="Proteomes" id="UP000198662">
    <property type="component" value="Unassembled WGS sequence"/>
</dbReference>
<accession>A0A1G9GT97</accession>
<evidence type="ECO:0000256" key="1">
    <source>
        <dbReference type="SAM" id="SignalP"/>
    </source>
</evidence>
<reference evidence="3" key="1">
    <citation type="submission" date="2016-10" db="EMBL/GenBank/DDBJ databases">
        <authorList>
            <person name="Varghese N."/>
            <person name="Submissions S."/>
        </authorList>
    </citation>
    <scope>NUCLEOTIDE SEQUENCE [LARGE SCALE GENOMIC DNA]</scope>
    <source>
        <strain evidence="3">CGMCC 4.3147</strain>
    </source>
</reference>
<keyword evidence="3" id="KW-1185">Reference proteome</keyword>
<gene>
    <name evidence="2" type="ORF">SAMN05216298_2413</name>
</gene>
<dbReference type="PROSITE" id="PS51257">
    <property type="entry name" value="PROKAR_LIPOPROTEIN"/>
    <property type="match status" value="1"/>
</dbReference>
<feature type="chain" id="PRO_5011793155" description="Lipoprotein" evidence="1">
    <location>
        <begin position="24"/>
        <end position="236"/>
    </location>
</feature>
<name>A0A1G9GT97_9ACTN</name>
<feature type="signal peptide" evidence="1">
    <location>
        <begin position="1"/>
        <end position="23"/>
    </location>
</feature>
<proteinExistence type="predicted"/>
<dbReference type="EMBL" id="FNGF01000003">
    <property type="protein sequence ID" value="SDL03901.1"/>
    <property type="molecule type" value="Genomic_DNA"/>
</dbReference>
<evidence type="ECO:0000313" key="3">
    <source>
        <dbReference type="Proteomes" id="UP000198662"/>
    </source>
</evidence>
<dbReference type="OrthoDB" id="5185964at2"/>